<reference evidence="2 3" key="1">
    <citation type="journal article" date="2019" name="Fungal Biol. Biotechnol.">
        <title>Draft genome sequence of fastidious pathogen Ceratobasidium theobromae, which causes vascular-streak dieback in Theobroma cacao.</title>
        <authorList>
            <person name="Ali S.S."/>
            <person name="Asman A."/>
            <person name="Shao J."/>
            <person name="Firmansyah A.P."/>
            <person name="Susilo A.W."/>
            <person name="Rosmana A."/>
            <person name="McMahon P."/>
            <person name="Junaid M."/>
            <person name="Guest D."/>
            <person name="Kheng T.Y."/>
            <person name="Meinhardt L.W."/>
            <person name="Bailey B.A."/>
        </authorList>
    </citation>
    <scope>NUCLEOTIDE SEQUENCE [LARGE SCALE GENOMIC DNA]</scope>
    <source>
        <strain evidence="2 3">CT2</strain>
    </source>
</reference>
<name>A0A5N5QTX4_9AGAM</name>
<evidence type="ECO:0000313" key="3">
    <source>
        <dbReference type="Proteomes" id="UP000383932"/>
    </source>
</evidence>
<feature type="compositionally biased region" description="Basic residues" evidence="1">
    <location>
        <begin position="268"/>
        <end position="280"/>
    </location>
</feature>
<feature type="compositionally biased region" description="Pro residues" evidence="1">
    <location>
        <begin position="135"/>
        <end position="149"/>
    </location>
</feature>
<dbReference type="OrthoDB" id="76224at2759"/>
<feature type="region of interest" description="Disordered" evidence="1">
    <location>
        <begin position="128"/>
        <end position="280"/>
    </location>
</feature>
<comment type="caution">
    <text evidence="2">The sequence shown here is derived from an EMBL/GenBank/DDBJ whole genome shotgun (WGS) entry which is preliminary data.</text>
</comment>
<sequence length="280" mass="30266">MPVEENGKNEGVTDLSYKPPRSMKKVTLVDEGSTLVGFEWDHINSNPDIDLWAVRIPAGFSSADLAGLKVKLPTNNTEDITGILKKGSANFSLKTIGGTDSLGEEMQNLHCLVPKRGDAGALYTGEYSFDHLDPVPTPTVPPPPQPSQRPQPMERLKHTFSPIGAAPLSPPSSTAMEIDQPAETGSPKKKHKKQAEKLEAVKPESSAKGKAKVKGKSKDKDKAANDTQATGEIINTDVVEASHTKQPRKKPSGITVEVELTQVEKSTKKSKKKRKSESET</sequence>
<feature type="compositionally biased region" description="Basic and acidic residues" evidence="1">
    <location>
        <begin position="195"/>
        <end position="207"/>
    </location>
</feature>
<proteinExistence type="predicted"/>
<organism evidence="2 3">
    <name type="scientific">Ceratobasidium theobromae</name>
    <dbReference type="NCBI Taxonomy" id="1582974"/>
    <lineage>
        <taxon>Eukaryota</taxon>
        <taxon>Fungi</taxon>
        <taxon>Dikarya</taxon>
        <taxon>Basidiomycota</taxon>
        <taxon>Agaricomycotina</taxon>
        <taxon>Agaricomycetes</taxon>
        <taxon>Cantharellales</taxon>
        <taxon>Ceratobasidiaceae</taxon>
        <taxon>Ceratobasidium</taxon>
    </lineage>
</organism>
<dbReference type="EMBL" id="SSOP01000011">
    <property type="protein sequence ID" value="KAB5595215.1"/>
    <property type="molecule type" value="Genomic_DNA"/>
</dbReference>
<gene>
    <name evidence="2" type="ORF">CTheo_1293</name>
</gene>
<protein>
    <submittedName>
        <fullName evidence="2">Uncharacterized protein</fullName>
    </submittedName>
</protein>
<accession>A0A5N5QTX4</accession>
<dbReference type="Gene3D" id="6.20.250.70">
    <property type="match status" value="1"/>
</dbReference>
<dbReference type="InterPro" id="IPR013240">
    <property type="entry name" value="DNA-dir_RNA_pol1_su_RPA34"/>
</dbReference>
<dbReference type="Proteomes" id="UP000383932">
    <property type="component" value="Unassembled WGS sequence"/>
</dbReference>
<dbReference type="Pfam" id="PF08208">
    <property type="entry name" value="RNA_polI_A34"/>
    <property type="match status" value="1"/>
</dbReference>
<evidence type="ECO:0000256" key="1">
    <source>
        <dbReference type="SAM" id="MobiDB-lite"/>
    </source>
</evidence>
<evidence type="ECO:0000313" key="2">
    <source>
        <dbReference type="EMBL" id="KAB5595215.1"/>
    </source>
</evidence>
<dbReference type="AlphaFoldDB" id="A0A5N5QTX4"/>
<keyword evidence="3" id="KW-1185">Reference proteome</keyword>
<dbReference type="GO" id="GO:0006360">
    <property type="term" value="P:transcription by RNA polymerase I"/>
    <property type="evidence" value="ECO:0007669"/>
    <property type="project" value="InterPro"/>
</dbReference>